<name>A0AAJ5X9P8_9SPHN</name>
<evidence type="ECO:0000313" key="3">
    <source>
        <dbReference type="EMBL" id="WEK48361.1"/>
    </source>
</evidence>
<reference evidence="3" key="1">
    <citation type="submission" date="2023-03" db="EMBL/GenBank/DDBJ databases">
        <title>Andean soil-derived lignocellulolytic bacterial consortium as a source of novel taxa and putative plastic-active enzymes.</title>
        <authorList>
            <person name="Diaz-Garcia L."/>
            <person name="Chuvochina M."/>
            <person name="Feuerriegel G."/>
            <person name="Bunk B."/>
            <person name="Sproer C."/>
            <person name="Streit W.R."/>
            <person name="Rodriguez L.M."/>
            <person name="Overmann J."/>
            <person name="Jimenez D.J."/>
        </authorList>
    </citation>
    <scope>NUCLEOTIDE SEQUENCE</scope>
    <source>
        <strain evidence="3">MAG 26</strain>
    </source>
</reference>
<accession>A0AAJ5X9P8</accession>
<dbReference type="Proteomes" id="UP001218362">
    <property type="component" value="Chromosome"/>
</dbReference>
<keyword evidence="2" id="KW-0732">Signal</keyword>
<protein>
    <recommendedName>
        <fullName evidence="5">TonB-dependent receptor plug domain-containing protein</fullName>
    </recommendedName>
</protein>
<dbReference type="KEGG" id="acob:P0Y56_08725"/>
<proteinExistence type="predicted"/>
<dbReference type="InterPro" id="IPR037066">
    <property type="entry name" value="Plug_dom_sf"/>
</dbReference>
<feature type="signal peptide" evidence="2">
    <location>
        <begin position="1"/>
        <end position="22"/>
    </location>
</feature>
<evidence type="ECO:0000256" key="2">
    <source>
        <dbReference type="SAM" id="SignalP"/>
    </source>
</evidence>
<evidence type="ECO:0008006" key="5">
    <source>
        <dbReference type="Google" id="ProtNLM"/>
    </source>
</evidence>
<dbReference type="EMBL" id="CP119316">
    <property type="protein sequence ID" value="WEK48361.1"/>
    <property type="molecule type" value="Genomic_DNA"/>
</dbReference>
<organism evidence="3 4">
    <name type="scientific">Candidatus Andeanibacterium colombiense</name>
    <dbReference type="NCBI Taxonomy" id="3121345"/>
    <lineage>
        <taxon>Bacteria</taxon>
        <taxon>Pseudomonadati</taxon>
        <taxon>Pseudomonadota</taxon>
        <taxon>Alphaproteobacteria</taxon>
        <taxon>Sphingomonadales</taxon>
        <taxon>Sphingomonadaceae</taxon>
        <taxon>Candidatus Andeanibacterium</taxon>
    </lineage>
</organism>
<evidence type="ECO:0000256" key="1">
    <source>
        <dbReference type="SAM" id="MobiDB-lite"/>
    </source>
</evidence>
<gene>
    <name evidence="3" type="ORF">P0Y56_08725</name>
</gene>
<dbReference type="AlphaFoldDB" id="A0AAJ5X9P8"/>
<feature type="chain" id="PRO_5042481311" description="TonB-dependent receptor plug domain-containing protein" evidence="2">
    <location>
        <begin position="23"/>
        <end position="750"/>
    </location>
</feature>
<feature type="region of interest" description="Disordered" evidence="1">
    <location>
        <begin position="667"/>
        <end position="694"/>
    </location>
</feature>
<dbReference type="Gene3D" id="2.170.130.10">
    <property type="entry name" value="TonB-dependent receptor, plug domain"/>
    <property type="match status" value="1"/>
</dbReference>
<dbReference type="SUPFAM" id="SSF56935">
    <property type="entry name" value="Porins"/>
    <property type="match status" value="1"/>
</dbReference>
<evidence type="ECO:0000313" key="4">
    <source>
        <dbReference type="Proteomes" id="UP001218362"/>
    </source>
</evidence>
<sequence length="750" mass="78346">MIFRPLLGPLCCGTLLAWSSLAEGQAVAVEPKSDADIVVTAKRYGEAKVASERELDEEDISDYGSDSVADLLKQISPLIDGSGKQPEILVNGQRIGDPKSIASYPPEALQRIEILPGQAAGQYGISPDKRVVNLVLKKSFSNLADSGGFSAPVRGGYGIGQVSAQYFSVEGPQRWNASVTLGRSSALLQSERKVSPFPGMASTGGNLAAAQGGEIDPALSEIAGFPVTSLSVPAAASDGALPLAAFAAGAGKPGPRDDASYRSILPQGRNASVTLGMSRPIGSGDLSLSLTAGKQNITRLLGLAEADLLIPASSPFSPFASDVTLSRLLEGKVLTGRQASSNINASADFEADIGKHYLMASLGYAWQETATENGRGFDLGQAQAAIAANDPALNPFGPLPLGPPQTDRVHSASGTLSGYVLFGGPLPLHLPAGAVGSSLSINYTRSSSRTEGLGADASAITRERTDAAANVNFPLTSKREGFLPGLGELGISVNGSLSSSTGEGWRGRYGGRVNWSPVVGLTLSSRIALESIVPDQSQTSAPLLEMPQVRVYDYTTGELAEVTVVSGGNPELKRGSSRGFNGDLSIMPWSWEGPTLNLGYVRREARGGIGGLPTLTPDVEAAFPGRVTRDAAGQLIRIDQRSINFDQDLGETLSTRFNWTIPFGPKELPPGAETGGAPGGLVPETKRGRRGPRLSLSLNHSWQLKNRLVIRKGLPELDRLKGEGGGQSRHTLQAAARLGWSGSNVALSLD</sequence>